<name>A0ABN8ICT1_9NEOP</name>
<keyword evidence="1" id="KW-0560">Oxidoreductase</keyword>
<dbReference type="PROSITE" id="PS00061">
    <property type="entry name" value="ADH_SHORT"/>
    <property type="match status" value="1"/>
</dbReference>
<dbReference type="SUPFAM" id="SSF51735">
    <property type="entry name" value="NAD(P)-binding Rossmann-fold domains"/>
    <property type="match status" value="1"/>
</dbReference>
<dbReference type="Gene3D" id="3.40.50.720">
    <property type="entry name" value="NAD(P)-binding Rossmann-like Domain"/>
    <property type="match status" value="1"/>
</dbReference>
<dbReference type="Proteomes" id="UP000837857">
    <property type="component" value="Chromosome 20"/>
</dbReference>
<dbReference type="PRINTS" id="PR00080">
    <property type="entry name" value="SDRFAMILY"/>
</dbReference>
<sequence length="252" mass="27113">MSFKDKVVLVTGSSSGIGASTVIEFAKEGAHVIIVGRNETKLEDVREKCEKYGKNPLVIKADVSKDADGKKIVDETIEKFGGIDVLVNNAGTGGIVDVTNENFMEGYDRIINVNLRGVVYITHLAIPHLIKSKGNIINISSVAGTNTVGNADLIAYNMSKAGLNHFTRCAALKLASYGVRVNTISPGPVRTDIIKHPTMESITWEHISEKTALKRVSEPVEIADLILFLASEKAKGVTGSNFVSDNGMMILN</sequence>
<protein>
    <submittedName>
        <fullName evidence="2">Uncharacterized protein</fullName>
    </submittedName>
</protein>
<evidence type="ECO:0000313" key="2">
    <source>
        <dbReference type="EMBL" id="CAH2051669.1"/>
    </source>
</evidence>
<dbReference type="PRINTS" id="PR00081">
    <property type="entry name" value="GDHRDH"/>
</dbReference>
<dbReference type="Pfam" id="PF13561">
    <property type="entry name" value="adh_short_C2"/>
    <property type="match status" value="1"/>
</dbReference>
<dbReference type="InterPro" id="IPR036291">
    <property type="entry name" value="NAD(P)-bd_dom_sf"/>
</dbReference>
<dbReference type="EMBL" id="OW152832">
    <property type="protein sequence ID" value="CAH2051669.1"/>
    <property type="molecule type" value="Genomic_DNA"/>
</dbReference>
<keyword evidence="3" id="KW-1185">Reference proteome</keyword>
<dbReference type="PANTHER" id="PTHR43975:SF2">
    <property type="entry name" value="EG:BACR7A4.14 PROTEIN-RELATED"/>
    <property type="match status" value="1"/>
</dbReference>
<feature type="non-terminal residue" evidence="2">
    <location>
        <position position="252"/>
    </location>
</feature>
<gene>
    <name evidence="2" type="ORF">IPOD504_LOCUS7884</name>
</gene>
<dbReference type="InterPro" id="IPR020904">
    <property type="entry name" value="Sc_DH/Rdtase_CS"/>
</dbReference>
<accession>A0ABN8ICT1</accession>
<organism evidence="2 3">
    <name type="scientific">Iphiclides podalirius</name>
    <name type="common">scarce swallowtail</name>
    <dbReference type="NCBI Taxonomy" id="110791"/>
    <lineage>
        <taxon>Eukaryota</taxon>
        <taxon>Metazoa</taxon>
        <taxon>Ecdysozoa</taxon>
        <taxon>Arthropoda</taxon>
        <taxon>Hexapoda</taxon>
        <taxon>Insecta</taxon>
        <taxon>Pterygota</taxon>
        <taxon>Neoptera</taxon>
        <taxon>Endopterygota</taxon>
        <taxon>Lepidoptera</taxon>
        <taxon>Glossata</taxon>
        <taxon>Ditrysia</taxon>
        <taxon>Papilionoidea</taxon>
        <taxon>Papilionidae</taxon>
        <taxon>Papilioninae</taxon>
        <taxon>Iphiclides</taxon>
    </lineage>
</organism>
<evidence type="ECO:0000256" key="1">
    <source>
        <dbReference type="ARBA" id="ARBA00023002"/>
    </source>
</evidence>
<dbReference type="PANTHER" id="PTHR43975">
    <property type="entry name" value="ZGC:101858"/>
    <property type="match status" value="1"/>
</dbReference>
<reference evidence="2" key="1">
    <citation type="submission" date="2022-03" db="EMBL/GenBank/DDBJ databases">
        <authorList>
            <person name="Martin H S."/>
        </authorList>
    </citation>
    <scope>NUCLEOTIDE SEQUENCE</scope>
</reference>
<dbReference type="InterPro" id="IPR002347">
    <property type="entry name" value="SDR_fam"/>
</dbReference>
<proteinExistence type="predicted"/>
<evidence type="ECO:0000313" key="3">
    <source>
        <dbReference type="Proteomes" id="UP000837857"/>
    </source>
</evidence>